<dbReference type="GO" id="GO:0016020">
    <property type="term" value="C:membrane"/>
    <property type="evidence" value="ECO:0007669"/>
    <property type="project" value="UniProtKB-SubCell"/>
</dbReference>
<feature type="transmembrane region" description="Helical" evidence="6">
    <location>
        <begin position="385"/>
        <end position="409"/>
    </location>
</feature>
<sequence length="483" mass="51090">MGLDNDTRGWIMSCVSGVACALGATIICVDLVVRYCFRKSNFQIADSDVFLSSSMSLSAGVLLFTSLYSMLPTSKMYLVRAGYSPGMAAFMLIGLFLLGVVIIKIVSGFIHRHMPSHVVACAHTHEENGKDVEDSAGLLSSDALTLGGVTNEQTPLLAADSSVSQHQPDRGAQHVHSTRPRASMVKSFLSGPIGGLVGVRKSVCDENGPCYGVSQACGQECMKFALQKDSETVDGPSRPIAPQRHSFSGPLHVADSELAGTDLEGQGSDIYSTTIVKVTSDTDETGDVMEAARGHPPSPSTITYSHPKEHHHHVPQNAFLSIGLQTSLAIALHKLPEGFITYATNHTNPTLGWSVFIALFVHNITEGFAMALPLYLALKSRLKAVIWSSLLGGVSQPAGAGLAALWIWGARKAYPHAAGGMEDEDGVSWAVYGGMFAATAGVMTNVSLQLFSEGLVLSHNQNLCIGFAIAGMGILGLSFALTA</sequence>
<dbReference type="KEGG" id="ure:UREG_00784"/>
<evidence type="ECO:0000256" key="5">
    <source>
        <dbReference type="SAM" id="MobiDB-lite"/>
    </source>
</evidence>
<dbReference type="RefSeq" id="XP_002541270.1">
    <property type="nucleotide sequence ID" value="XM_002541224.1"/>
</dbReference>
<feature type="transmembrane region" description="Helical" evidence="6">
    <location>
        <begin position="83"/>
        <end position="106"/>
    </location>
</feature>
<evidence type="ECO:0000256" key="3">
    <source>
        <dbReference type="ARBA" id="ARBA00022989"/>
    </source>
</evidence>
<evidence type="ECO:0000256" key="4">
    <source>
        <dbReference type="ARBA" id="ARBA00023136"/>
    </source>
</evidence>
<dbReference type="PANTHER" id="PTHR11040:SF210">
    <property type="entry name" value="ZINC-REGULATED TRANSPORTER 3"/>
    <property type="match status" value="1"/>
</dbReference>
<dbReference type="eggNOG" id="KOG2474">
    <property type="taxonomic scope" value="Eukaryota"/>
</dbReference>
<dbReference type="AlphaFoldDB" id="C4JEE5"/>
<dbReference type="STRING" id="336963.C4JEE5"/>
<evidence type="ECO:0000313" key="7">
    <source>
        <dbReference type="EMBL" id="EEP75937.1"/>
    </source>
</evidence>
<reference evidence="8" key="1">
    <citation type="journal article" date="2009" name="Genome Res.">
        <title>Comparative genomic analyses of the human fungal pathogens Coccidioides and their relatives.</title>
        <authorList>
            <person name="Sharpton T.J."/>
            <person name="Stajich J.E."/>
            <person name="Rounsley S.D."/>
            <person name="Gardner M.J."/>
            <person name="Wortman J.R."/>
            <person name="Jordar V.S."/>
            <person name="Maiti R."/>
            <person name="Kodira C.D."/>
            <person name="Neafsey D.E."/>
            <person name="Zeng Q."/>
            <person name="Hung C.-Y."/>
            <person name="McMahan C."/>
            <person name="Muszewska A."/>
            <person name="Grynberg M."/>
            <person name="Mandel M.A."/>
            <person name="Kellner E.M."/>
            <person name="Barker B.M."/>
            <person name="Galgiani J.N."/>
            <person name="Orbach M.J."/>
            <person name="Kirkland T.N."/>
            <person name="Cole G.T."/>
            <person name="Henn M.R."/>
            <person name="Birren B.W."/>
            <person name="Taylor J.W."/>
        </authorList>
    </citation>
    <scope>NUCLEOTIDE SEQUENCE [LARGE SCALE GENOMIC DNA]</scope>
    <source>
        <strain evidence="8">UAMH 1704</strain>
    </source>
</reference>
<organism evidence="7 8">
    <name type="scientific">Uncinocarpus reesii (strain UAMH 1704)</name>
    <dbReference type="NCBI Taxonomy" id="336963"/>
    <lineage>
        <taxon>Eukaryota</taxon>
        <taxon>Fungi</taxon>
        <taxon>Dikarya</taxon>
        <taxon>Ascomycota</taxon>
        <taxon>Pezizomycotina</taxon>
        <taxon>Eurotiomycetes</taxon>
        <taxon>Eurotiomycetidae</taxon>
        <taxon>Onygenales</taxon>
        <taxon>Onygenaceae</taxon>
        <taxon>Uncinocarpus</taxon>
    </lineage>
</organism>
<gene>
    <name evidence="7" type="ORF">UREG_00784</name>
</gene>
<dbReference type="EMBL" id="CH476615">
    <property type="protein sequence ID" value="EEP75937.1"/>
    <property type="molecule type" value="Genomic_DNA"/>
</dbReference>
<dbReference type="InterPro" id="IPR003689">
    <property type="entry name" value="ZIP"/>
</dbReference>
<feature type="region of interest" description="Disordered" evidence="5">
    <location>
        <begin position="159"/>
        <end position="181"/>
    </location>
</feature>
<proteinExistence type="predicted"/>
<dbReference type="HOGENOM" id="CLU_023518_1_0_1"/>
<accession>C4JEE5</accession>
<name>C4JEE5_UNCRE</name>
<dbReference type="PANTHER" id="PTHR11040">
    <property type="entry name" value="ZINC/IRON TRANSPORTER"/>
    <property type="match status" value="1"/>
</dbReference>
<feature type="transmembrane region" description="Helical" evidence="6">
    <location>
        <begin position="49"/>
        <end position="71"/>
    </location>
</feature>
<keyword evidence="2 6" id="KW-0812">Transmembrane</keyword>
<dbReference type="Proteomes" id="UP000002058">
    <property type="component" value="Unassembled WGS sequence"/>
</dbReference>
<dbReference type="GO" id="GO:0005385">
    <property type="term" value="F:zinc ion transmembrane transporter activity"/>
    <property type="evidence" value="ECO:0007669"/>
    <property type="project" value="TreeGrafter"/>
</dbReference>
<keyword evidence="4 6" id="KW-0472">Membrane</keyword>
<dbReference type="Pfam" id="PF02535">
    <property type="entry name" value="Zip"/>
    <property type="match status" value="1"/>
</dbReference>
<keyword evidence="3 6" id="KW-1133">Transmembrane helix</keyword>
<feature type="transmembrane region" description="Helical" evidence="6">
    <location>
        <begin position="429"/>
        <end position="451"/>
    </location>
</feature>
<comment type="subcellular location">
    <subcellularLocation>
        <location evidence="1">Membrane</location>
        <topology evidence="1">Multi-pass membrane protein</topology>
    </subcellularLocation>
</comment>
<feature type="transmembrane region" description="Helical" evidence="6">
    <location>
        <begin position="463"/>
        <end position="481"/>
    </location>
</feature>
<dbReference type="InParanoid" id="C4JEE5"/>
<evidence type="ECO:0000256" key="1">
    <source>
        <dbReference type="ARBA" id="ARBA00004141"/>
    </source>
</evidence>
<evidence type="ECO:0000313" key="8">
    <source>
        <dbReference type="Proteomes" id="UP000002058"/>
    </source>
</evidence>
<feature type="transmembrane region" description="Helical" evidence="6">
    <location>
        <begin position="15"/>
        <end position="37"/>
    </location>
</feature>
<evidence type="ECO:0000256" key="6">
    <source>
        <dbReference type="SAM" id="Phobius"/>
    </source>
</evidence>
<keyword evidence="8" id="KW-1185">Reference proteome</keyword>
<feature type="transmembrane region" description="Helical" evidence="6">
    <location>
        <begin position="355"/>
        <end position="378"/>
    </location>
</feature>
<dbReference type="OrthoDB" id="262547at2759"/>
<dbReference type="FunCoup" id="C4JEE5">
    <property type="interactions" value="16"/>
</dbReference>
<evidence type="ECO:0000256" key="2">
    <source>
        <dbReference type="ARBA" id="ARBA00022692"/>
    </source>
</evidence>
<dbReference type="VEuPathDB" id="FungiDB:UREG_00784"/>
<dbReference type="GeneID" id="8444379"/>
<evidence type="ECO:0008006" key="9">
    <source>
        <dbReference type="Google" id="ProtNLM"/>
    </source>
</evidence>
<dbReference type="OMA" id="HVVDCAH"/>
<protein>
    <recommendedName>
        <fullName evidence="9">ZIP metal ion transporter</fullName>
    </recommendedName>
</protein>